<sequence length="130" mass="13404">MSSTVPPAFRRFGPFIAGGIGLIFLIVGGVLLASQGWDRADGVVGACTTRVDRTETTSRTIQTCDVAWDDASGPHTAPIDLSGNVVPGQAVALRVNGSVVTQATPVWVGVGTLAIGLALLATSVVGYRRR</sequence>
<name>A0ABW2HQJ0_9ACTN</name>
<gene>
    <name evidence="2" type="ORF">ACFQS1_15730</name>
</gene>
<protein>
    <recommendedName>
        <fullName evidence="4">Transmembrane protein</fullName>
    </recommendedName>
</protein>
<dbReference type="RefSeq" id="WP_378968538.1">
    <property type="nucleotide sequence ID" value="NZ_JBHTBJ010000009.1"/>
</dbReference>
<reference evidence="3" key="1">
    <citation type="journal article" date="2019" name="Int. J. Syst. Evol. Microbiol.">
        <title>The Global Catalogue of Microorganisms (GCM) 10K type strain sequencing project: providing services to taxonomists for standard genome sequencing and annotation.</title>
        <authorList>
            <consortium name="The Broad Institute Genomics Platform"/>
            <consortium name="The Broad Institute Genome Sequencing Center for Infectious Disease"/>
            <person name="Wu L."/>
            <person name="Ma J."/>
        </authorList>
    </citation>
    <scope>NUCLEOTIDE SEQUENCE [LARGE SCALE GENOMIC DNA]</scope>
    <source>
        <strain evidence="3">XZYJT-10</strain>
    </source>
</reference>
<keyword evidence="1" id="KW-1133">Transmembrane helix</keyword>
<organism evidence="2 3">
    <name type="scientific">Paractinoplanes rhizophilus</name>
    <dbReference type="NCBI Taxonomy" id="1416877"/>
    <lineage>
        <taxon>Bacteria</taxon>
        <taxon>Bacillati</taxon>
        <taxon>Actinomycetota</taxon>
        <taxon>Actinomycetes</taxon>
        <taxon>Micromonosporales</taxon>
        <taxon>Micromonosporaceae</taxon>
        <taxon>Paractinoplanes</taxon>
    </lineage>
</organism>
<accession>A0ABW2HQJ0</accession>
<evidence type="ECO:0000313" key="3">
    <source>
        <dbReference type="Proteomes" id="UP001596548"/>
    </source>
</evidence>
<feature type="transmembrane region" description="Helical" evidence="1">
    <location>
        <begin position="12"/>
        <end position="33"/>
    </location>
</feature>
<evidence type="ECO:0008006" key="4">
    <source>
        <dbReference type="Google" id="ProtNLM"/>
    </source>
</evidence>
<comment type="caution">
    <text evidence="2">The sequence shown here is derived from an EMBL/GenBank/DDBJ whole genome shotgun (WGS) entry which is preliminary data.</text>
</comment>
<keyword evidence="1" id="KW-0812">Transmembrane</keyword>
<keyword evidence="1" id="KW-0472">Membrane</keyword>
<proteinExistence type="predicted"/>
<dbReference type="EMBL" id="JBHTBJ010000009">
    <property type="protein sequence ID" value="MFC7275439.1"/>
    <property type="molecule type" value="Genomic_DNA"/>
</dbReference>
<evidence type="ECO:0000256" key="1">
    <source>
        <dbReference type="SAM" id="Phobius"/>
    </source>
</evidence>
<dbReference type="Proteomes" id="UP001596548">
    <property type="component" value="Unassembled WGS sequence"/>
</dbReference>
<feature type="transmembrane region" description="Helical" evidence="1">
    <location>
        <begin position="106"/>
        <end position="127"/>
    </location>
</feature>
<evidence type="ECO:0000313" key="2">
    <source>
        <dbReference type="EMBL" id="MFC7275439.1"/>
    </source>
</evidence>
<keyword evidence="3" id="KW-1185">Reference proteome</keyword>